<evidence type="ECO:0000256" key="3">
    <source>
        <dbReference type="ARBA" id="ARBA00022723"/>
    </source>
</evidence>
<feature type="domain" description="HMA" evidence="7">
    <location>
        <begin position="4"/>
        <end position="69"/>
    </location>
</feature>
<comment type="subcellular location">
    <subcellularLocation>
        <location evidence="1">Membrane</location>
        <topology evidence="1">Multi-pass membrane protein</topology>
    </subcellularLocation>
</comment>
<dbReference type="Gene3D" id="3.30.70.100">
    <property type="match status" value="1"/>
</dbReference>
<reference evidence="8 9" key="1">
    <citation type="submission" date="2018-07" db="EMBL/GenBank/DDBJ databases">
        <title>Genomic Encyclopedia of Type Strains, Phase IV (KMG-IV): sequencing the most valuable type-strain genomes for metagenomic binning, comparative biology and taxonomic classification.</title>
        <authorList>
            <person name="Goeker M."/>
        </authorList>
    </citation>
    <scope>NUCLEOTIDE SEQUENCE [LARGE SCALE GENOMIC DNA]</scope>
    <source>
        <strain evidence="8 9">DSM 4134</strain>
    </source>
</reference>
<evidence type="ECO:0000256" key="4">
    <source>
        <dbReference type="ARBA" id="ARBA00022989"/>
    </source>
</evidence>
<feature type="transmembrane region" description="Helical" evidence="6">
    <location>
        <begin position="169"/>
        <end position="187"/>
    </location>
</feature>
<keyword evidence="2 6" id="KW-0812">Transmembrane</keyword>
<feature type="transmembrane region" description="Helical" evidence="6">
    <location>
        <begin position="230"/>
        <end position="252"/>
    </location>
</feature>
<evidence type="ECO:0000259" key="7">
    <source>
        <dbReference type="PROSITE" id="PS50846"/>
    </source>
</evidence>
<dbReference type="EMBL" id="QREG01000013">
    <property type="protein sequence ID" value="RED96959.1"/>
    <property type="molecule type" value="Genomic_DNA"/>
</dbReference>
<dbReference type="GO" id="GO:0016020">
    <property type="term" value="C:membrane"/>
    <property type="evidence" value="ECO:0007669"/>
    <property type="project" value="UniProtKB-SubCell"/>
</dbReference>
<keyword evidence="5 6" id="KW-0472">Membrane</keyword>
<organism evidence="8 9">
    <name type="scientific">Marinoscillum furvescens DSM 4134</name>
    <dbReference type="NCBI Taxonomy" id="1122208"/>
    <lineage>
        <taxon>Bacteria</taxon>
        <taxon>Pseudomonadati</taxon>
        <taxon>Bacteroidota</taxon>
        <taxon>Cytophagia</taxon>
        <taxon>Cytophagales</taxon>
        <taxon>Reichenbachiellaceae</taxon>
        <taxon>Marinoscillum</taxon>
    </lineage>
</organism>
<evidence type="ECO:0000313" key="9">
    <source>
        <dbReference type="Proteomes" id="UP000256779"/>
    </source>
</evidence>
<evidence type="ECO:0000256" key="1">
    <source>
        <dbReference type="ARBA" id="ARBA00004141"/>
    </source>
</evidence>
<dbReference type="PROSITE" id="PS01047">
    <property type="entry name" value="HMA_1"/>
    <property type="match status" value="1"/>
</dbReference>
<dbReference type="InterPro" id="IPR009908">
    <property type="entry name" value="Methylamine_util_MauE"/>
</dbReference>
<evidence type="ECO:0000313" key="8">
    <source>
        <dbReference type="EMBL" id="RED96959.1"/>
    </source>
</evidence>
<feature type="transmembrane region" description="Helical" evidence="6">
    <location>
        <begin position="104"/>
        <end position="123"/>
    </location>
</feature>
<dbReference type="PROSITE" id="PS50846">
    <property type="entry name" value="HMA_2"/>
    <property type="match status" value="1"/>
</dbReference>
<dbReference type="GO" id="GO:0030416">
    <property type="term" value="P:methylamine metabolic process"/>
    <property type="evidence" value="ECO:0007669"/>
    <property type="project" value="InterPro"/>
</dbReference>
<gene>
    <name evidence="8" type="ORF">C7460_1137</name>
</gene>
<evidence type="ECO:0000256" key="2">
    <source>
        <dbReference type="ARBA" id="ARBA00022692"/>
    </source>
</evidence>
<dbReference type="RefSeq" id="WP_115868707.1">
    <property type="nucleotide sequence ID" value="NZ_QREG01000013.1"/>
</dbReference>
<evidence type="ECO:0000256" key="6">
    <source>
        <dbReference type="SAM" id="Phobius"/>
    </source>
</evidence>
<dbReference type="Pfam" id="PF07291">
    <property type="entry name" value="MauE"/>
    <property type="match status" value="1"/>
</dbReference>
<dbReference type="Proteomes" id="UP000256779">
    <property type="component" value="Unassembled WGS sequence"/>
</dbReference>
<feature type="transmembrane region" description="Helical" evidence="6">
    <location>
        <begin position="193"/>
        <end position="210"/>
    </location>
</feature>
<name>A0A3D9L2F2_MARFU</name>
<keyword evidence="3" id="KW-0479">Metal-binding</keyword>
<dbReference type="AlphaFoldDB" id="A0A3D9L2F2"/>
<dbReference type="SUPFAM" id="SSF55008">
    <property type="entry name" value="HMA, heavy metal-associated domain"/>
    <property type="match status" value="1"/>
</dbReference>
<protein>
    <submittedName>
        <fullName evidence="8">Copper chaperone CopZ</fullName>
    </submittedName>
</protein>
<sequence length="254" mass="28101">METQEKTYPITGMTCGSCVAKVTDALTSHSKIEKAEVSLSPPQAKLRLKAPLTDDELKSILQSAGNYDLGSGNASQQPAPLPSIGKKKESIDLPSISLSTYKPLLLIVGFIAGVSTLVQYPFADFSGMLWMRHFMAGFFLVFSFFKLLNIQGFASSYRMYDLIAARWHMWGYIYPFVELALGIAYLINFEPFYTNLTTAIVLGISSIGVIESNLNKRKIKCACLGDVFNLPMSTVTIIEDLTMVAMAVWMLFTQ</sequence>
<dbReference type="InterPro" id="IPR006121">
    <property type="entry name" value="HMA_dom"/>
</dbReference>
<evidence type="ECO:0000256" key="5">
    <source>
        <dbReference type="ARBA" id="ARBA00023136"/>
    </source>
</evidence>
<keyword evidence="9" id="KW-1185">Reference proteome</keyword>
<feature type="transmembrane region" description="Helical" evidence="6">
    <location>
        <begin position="129"/>
        <end position="148"/>
    </location>
</feature>
<dbReference type="GO" id="GO:0046872">
    <property type="term" value="F:metal ion binding"/>
    <property type="evidence" value="ECO:0007669"/>
    <property type="project" value="UniProtKB-KW"/>
</dbReference>
<dbReference type="Pfam" id="PF00403">
    <property type="entry name" value="HMA"/>
    <property type="match status" value="1"/>
</dbReference>
<dbReference type="InterPro" id="IPR036163">
    <property type="entry name" value="HMA_dom_sf"/>
</dbReference>
<proteinExistence type="predicted"/>
<accession>A0A3D9L2F2</accession>
<keyword evidence="4 6" id="KW-1133">Transmembrane helix</keyword>
<dbReference type="InterPro" id="IPR017969">
    <property type="entry name" value="Heavy-metal-associated_CS"/>
</dbReference>
<dbReference type="OrthoDB" id="1521937at2"/>
<dbReference type="CDD" id="cd00371">
    <property type="entry name" value="HMA"/>
    <property type="match status" value="1"/>
</dbReference>
<comment type="caution">
    <text evidence="8">The sequence shown here is derived from an EMBL/GenBank/DDBJ whole genome shotgun (WGS) entry which is preliminary data.</text>
</comment>